<proteinExistence type="predicted"/>
<organism evidence="2 3">
    <name type="scientific">Eumeta variegata</name>
    <name type="common">Bagworm moth</name>
    <name type="synonym">Eumeta japonica</name>
    <dbReference type="NCBI Taxonomy" id="151549"/>
    <lineage>
        <taxon>Eukaryota</taxon>
        <taxon>Metazoa</taxon>
        <taxon>Ecdysozoa</taxon>
        <taxon>Arthropoda</taxon>
        <taxon>Hexapoda</taxon>
        <taxon>Insecta</taxon>
        <taxon>Pterygota</taxon>
        <taxon>Neoptera</taxon>
        <taxon>Endopterygota</taxon>
        <taxon>Lepidoptera</taxon>
        <taxon>Glossata</taxon>
        <taxon>Ditrysia</taxon>
        <taxon>Tineoidea</taxon>
        <taxon>Psychidae</taxon>
        <taxon>Oiketicinae</taxon>
        <taxon>Eumeta</taxon>
    </lineage>
</organism>
<feature type="region of interest" description="Disordered" evidence="1">
    <location>
        <begin position="48"/>
        <end position="68"/>
    </location>
</feature>
<keyword evidence="3" id="KW-1185">Reference proteome</keyword>
<accession>A0A4C1U7F5</accession>
<feature type="compositionally biased region" description="Basic residues" evidence="1">
    <location>
        <begin position="49"/>
        <end position="58"/>
    </location>
</feature>
<evidence type="ECO:0000313" key="2">
    <source>
        <dbReference type="EMBL" id="GBP22251.1"/>
    </source>
</evidence>
<dbReference type="AlphaFoldDB" id="A0A4C1U7F5"/>
<evidence type="ECO:0000313" key="3">
    <source>
        <dbReference type="Proteomes" id="UP000299102"/>
    </source>
</evidence>
<comment type="caution">
    <text evidence="2">The sequence shown here is derived from an EMBL/GenBank/DDBJ whole genome shotgun (WGS) entry which is preliminary data.</text>
</comment>
<reference evidence="2 3" key="1">
    <citation type="journal article" date="2019" name="Commun. Biol.">
        <title>The bagworm genome reveals a unique fibroin gene that provides high tensile strength.</title>
        <authorList>
            <person name="Kono N."/>
            <person name="Nakamura H."/>
            <person name="Ohtoshi R."/>
            <person name="Tomita M."/>
            <person name="Numata K."/>
            <person name="Arakawa K."/>
        </authorList>
    </citation>
    <scope>NUCLEOTIDE SEQUENCE [LARGE SCALE GENOMIC DNA]</scope>
</reference>
<name>A0A4C1U7F5_EUMVA</name>
<gene>
    <name evidence="2" type="ORF">EVAR_22537_1</name>
</gene>
<protein>
    <submittedName>
        <fullName evidence="2">Uncharacterized protein</fullName>
    </submittedName>
</protein>
<dbReference type="Proteomes" id="UP000299102">
    <property type="component" value="Unassembled WGS sequence"/>
</dbReference>
<evidence type="ECO:0000256" key="1">
    <source>
        <dbReference type="SAM" id="MobiDB-lite"/>
    </source>
</evidence>
<dbReference type="EMBL" id="BGZK01000138">
    <property type="protein sequence ID" value="GBP22251.1"/>
    <property type="molecule type" value="Genomic_DNA"/>
</dbReference>
<sequence>MQILTLTTPHGLCSERFVVSADGWSSSDRTPTSSDSTFSHIWGLMAPRRGPRRRRQRCRGQPQAQPGVPLQRRDPFLRFYDGYMYLLDERENGYCLLQLLYGLKAKVRDAWAQSYKSAISIRPLALVSSLVNATAHLATHGSLKAT</sequence>